<proteinExistence type="predicted"/>
<dbReference type="Gene3D" id="2.40.50.230">
    <property type="entry name" value="Gp5 N-terminal domain"/>
    <property type="match status" value="1"/>
</dbReference>
<dbReference type="Proteomes" id="UP000003374">
    <property type="component" value="Unassembled WGS sequence"/>
</dbReference>
<organism evidence="2 3">
    <name type="scientific">Nitrococcus mobilis Nb-231</name>
    <dbReference type="NCBI Taxonomy" id="314278"/>
    <lineage>
        <taxon>Bacteria</taxon>
        <taxon>Pseudomonadati</taxon>
        <taxon>Pseudomonadota</taxon>
        <taxon>Gammaproteobacteria</taxon>
        <taxon>Chromatiales</taxon>
        <taxon>Ectothiorhodospiraceae</taxon>
        <taxon>Nitrococcus</taxon>
    </lineage>
</organism>
<dbReference type="eggNOG" id="COG3501">
    <property type="taxonomic scope" value="Bacteria"/>
</dbReference>
<dbReference type="HOGENOM" id="CLU_019505_1_1_6"/>
<keyword evidence="3" id="KW-1185">Reference proteome</keyword>
<dbReference type="SUPFAM" id="SSF69255">
    <property type="entry name" value="gp5 N-terminal domain-like"/>
    <property type="match status" value="1"/>
</dbReference>
<dbReference type="InterPro" id="IPR037026">
    <property type="entry name" value="Vgr_OB-fold_dom_sf"/>
</dbReference>
<feature type="domain" description="Gp5/Type VI secretion system Vgr protein OB-fold" evidence="1">
    <location>
        <begin position="18"/>
        <end position="95"/>
    </location>
</feature>
<dbReference type="InterPro" id="IPR006531">
    <property type="entry name" value="Gp5/Vgr_OB"/>
</dbReference>
<name>A4BR09_9GAMM</name>
<evidence type="ECO:0000313" key="3">
    <source>
        <dbReference type="Proteomes" id="UP000003374"/>
    </source>
</evidence>
<dbReference type="Pfam" id="PF04717">
    <property type="entry name" value="Phage_base_V"/>
    <property type="match status" value="1"/>
</dbReference>
<dbReference type="AlphaFoldDB" id="A4BR09"/>
<dbReference type="EMBL" id="AAOF01000005">
    <property type="protein sequence ID" value="EAR22009.1"/>
    <property type="molecule type" value="Genomic_DNA"/>
</dbReference>
<sequence length="222" mass="23438">MISDFQPDGGGPRYYGLYPGIVTDIEDPQKLGRVQVKFPWLGSDGEKAVRAWATLLSPYADNDQGLQILPEKDSQVVVGFEAGDLRRPYVVGAAWNGREKQPATPQAANNRRLIKTRAGSVLEFDDASGAAKLTLKMASGHTLALSDADQSVTLTHANGCTVTFNAAGQVEIRANATVEVNAPVLNVHAAAANFDGIVTCTTLNASAAITSPVYSPGAGNIW</sequence>
<accession>A4BR09</accession>
<dbReference type="STRING" id="314278.NB231_06461"/>
<gene>
    <name evidence="2" type="ORF">NB231_06461</name>
</gene>
<evidence type="ECO:0000313" key="2">
    <source>
        <dbReference type="EMBL" id="EAR22009.1"/>
    </source>
</evidence>
<dbReference type="OrthoDB" id="9762420at2"/>
<reference evidence="2 3" key="1">
    <citation type="submission" date="2006-02" db="EMBL/GenBank/DDBJ databases">
        <authorList>
            <person name="Waterbury J."/>
            <person name="Ferriera S."/>
            <person name="Johnson J."/>
            <person name="Kravitz S."/>
            <person name="Halpern A."/>
            <person name="Remington K."/>
            <person name="Beeson K."/>
            <person name="Tran B."/>
            <person name="Rogers Y.-H."/>
            <person name="Friedman R."/>
            <person name="Venter J.C."/>
        </authorList>
    </citation>
    <scope>NUCLEOTIDE SEQUENCE [LARGE SCALE GENOMIC DNA]</scope>
    <source>
        <strain evidence="2 3">Nb-231</strain>
    </source>
</reference>
<protein>
    <recommendedName>
        <fullName evidence="1">Gp5/Type VI secretion system Vgr protein OB-fold domain-containing protein</fullName>
    </recommendedName>
</protein>
<evidence type="ECO:0000259" key="1">
    <source>
        <dbReference type="Pfam" id="PF04717"/>
    </source>
</evidence>
<dbReference type="RefSeq" id="WP_005000664.1">
    <property type="nucleotide sequence ID" value="NZ_CH672427.1"/>
</dbReference>
<comment type="caution">
    <text evidence="2">The sequence shown here is derived from an EMBL/GenBank/DDBJ whole genome shotgun (WGS) entry which is preliminary data.</text>
</comment>